<dbReference type="EMBL" id="JAFLCK010000031">
    <property type="protein sequence ID" value="MBN8662104.1"/>
    <property type="molecule type" value="Genomic_DNA"/>
</dbReference>
<dbReference type="PANTHER" id="PTHR44858">
    <property type="entry name" value="TETRATRICOPEPTIDE REPEAT PROTEIN 6"/>
    <property type="match status" value="1"/>
</dbReference>
<name>A0A8J7P9G3_9BACT</name>
<dbReference type="PANTHER" id="PTHR44858:SF1">
    <property type="entry name" value="UDP-N-ACETYLGLUCOSAMINE--PEPTIDE N-ACETYLGLUCOSAMINYLTRANSFERASE SPINDLY-RELATED"/>
    <property type="match status" value="1"/>
</dbReference>
<evidence type="ECO:0000256" key="1">
    <source>
        <dbReference type="ARBA" id="ARBA00022737"/>
    </source>
</evidence>
<keyword evidence="1" id="KW-0677">Repeat</keyword>
<feature type="signal peptide" evidence="4">
    <location>
        <begin position="1"/>
        <end position="34"/>
    </location>
</feature>
<feature type="repeat" description="TPR" evidence="3">
    <location>
        <begin position="39"/>
        <end position="72"/>
    </location>
</feature>
<organism evidence="5 6">
    <name type="scientific">Candidatus Obscuribacter phosphatis</name>
    <dbReference type="NCBI Taxonomy" id="1906157"/>
    <lineage>
        <taxon>Bacteria</taxon>
        <taxon>Bacillati</taxon>
        <taxon>Candidatus Melainabacteria</taxon>
        <taxon>Candidatus Obscuribacterales</taxon>
        <taxon>Candidatus Obscuribacteraceae</taxon>
        <taxon>Candidatus Obscuribacter</taxon>
    </lineage>
</organism>
<dbReference type="InterPro" id="IPR019734">
    <property type="entry name" value="TPR_rpt"/>
</dbReference>
<accession>A0A8J7P9G3</accession>
<gene>
    <name evidence="5" type="ORF">J0M35_17180</name>
</gene>
<dbReference type="SMART" id="SM00028">
    <property type="entry name" value="TPR"/>
    <property type="match status" value="3"/>
</dbReference>
<evidence type="ECO:0000313" key="5">
    <source>
        <dbReference type="EMBL" id="MBN8662104.1"/>
    </source>
</evidence>
<dbReference type="GO" id="GO:0046813">
    <property type="term" value="P:receptor-mediated virion attachment to host cell"/>
    <property type="evidence" value="ECO:0007669"/>
    <property type="project" value="TreeGrafter"/>
</dbReference>
<keyword evidence="2 3" id="KW-0802">TPR repeat</keyword>
<dbReference type="Pfam" id="PF00515">
    <property type="entry name" value="TPR_1"/>
    <property type="match status" value="1"/>
</dbReference>
<sequence>MIFARPRYFTAMNLSLLLCLAGLFSASPENQALALDPQFKRHYEIGEDYLQREDFKQAITEFDEAIKIDGGRSKECAKAYRGRGTAYSDLKQYDLALKDLDKAIALDAKNDLSFNNRGAVYLRTLRPLEAIKDFNQALILNPGNKYAAVNRAGAYLLTNTPKAGAQATIEWLSKGGWRSDFAGHAAVLSLLAEMSAKDKVAQSKLLQESRSKLDRLKWPYSLIKHWQGKATEEDVLEEAQDSTYNLTQAQCFLGLASFYGGDKDDCLRRMEFVQKHGTVNSVEYWLAKGFIQKIKTKK</sequence>
<protein>
    <submittedName>
        <fullName evidence="5">Tetratricopeptide repeat protein</fullName>
    </submittedName>
</protein>
<dbReference type="SUPFAM" id="SSF48452">
    <property type="entry name" value="TPR-like"/>
    <property type="match status" value="1"/>
</dbReference>
<evidence type="ECO:0000313" key="6">
    <source>
        <dbReference type="Proteomes" id="UP000664277"/>
    </source>
</evidence>
<evidence type="ECO:0000256" key="3">
    <source>
        <dbReference type="PROSITE-ProRule" id="PRU00339"/>
    </source>
</evidence>
<dbReference type="PROSITE" id="PS50005">
    <property type="entry name" value="TPR"/>
    <property type="match status" value="3"/>
</dbReference>
<keyword evidence="4" id="KW-0732">Signal</keyword>
<reference evidence="5" key="1">
    <citation type="submission" date="2021-02" db="EMBL/GenBank/DDBJ databases">
        <title>Genome-Resolved Metagenomics of a Microbial Community Performing Photosynthetic Biological Nutrient Removal.</title>
        <authorList>
            <person name="Mcdaniel E.A."/>
        </authorList>
    </citation>
    <scope>NUCLEOTIDE SEQUENCE</scope>
    <source>
        <strain evidence="5">UWPOB_OBS1</strain>
    </source>
</reference>
<dbReference type="InterPro" id="IPR011990">
    <property type="entry name" value="TPR-like_helical_dom_sf"/>
</dbReference>
<dbReference type="GO" id="GO:0009279">
    <property type="term" value="C:cell outer membrane"/>
    <property type="evidence" value="ECO:0007669"/>
    <property type="project" value="TreeGrafter"/>
</dbReference>
<dbReference type="Gene3D" id="1.25.40.10">
    <property type="entry name" value="Tetratricopeptide repeat domain"/>
    <property type="match status" value="1"/>
</dbReference>
<dbReference type="AlphaFoldDB" id="A0A8J7P9G3"/>
<dbReference type="InterPro" id="IPR050498">
    <property type="entry name" value="Ycf3"/>
</dbReference>
<evidence type="ECO:0000256" key="2">
    <source>
        <dbReference type="ARBA" id="ARBA00022803"/>
    </source>
</evidence>
<feature type="repeat" description="TPR" evidence="3">
    <location>
        <begin position="77"/>
        <end position="110"/>
    </location>
</feature>
<evidence type="ECO:0000256" key="4">
    <source>
        <dbReference type="SAM" id="SignalP"/>
    </source>
</evidence>
<feature type="repeat" description="TPR" evidence="3">
    <location>
        <begin position="111"/>
        <end position="144"/>
    </location>
</feature>
<comment type="caution">
    <text evidence="5">The sequence shown here is derived from an EMBL/GenBank/DDBJ whole genome shotgun (WGS) entry which is preliminary data.</text>
</comment>
<dbReference type="Proteomes" id="UP000664277">
    <property type="component" value="Unassembled WGS sequence"/>
</dbReference>
<proteinExistence type="predicted"/>
<feature type="chain" id="PRO_5035202127" evidence="4">
    <location>
        <begin position="35"/>
        <end position="298"/>
    </location>
</feature>